<evidence type="ECO:0000256" key="2">
    <source>
        <dbReference type="ARBA" id="ARBA00023043"/>
    </source>
</evidence>
<dbReference type="PANTHER" id="PTHR24198">
    <property type="entry name" value="ANKYRIN REPEAT AND PROTEIN KINASE DOMAIN-CONTAINING PROTEIN"/>
    <property type="match status" value="1"/>
</dbReference>
<dbReference type="InterPro" id="IPR002110">
    <property type="entry name" value="Ankyrin_rpt"/>
</dbReference>
<name>A0A7J6WYH2_THATH</name>
<sequence>MGQGLSCKGSIEHQDLFSSIQVGDLDSFEALLERDPSLVQQSSVYDRLSALHIAAANGQIEVLCMILDRSVNPDILNKHPQVRLFCPFFIFFVRNILRLYNFDQKMFVTGLDSAYVGCNAWEAILRVKTITSRGKYCLQAILDAVHSSPIADSWGFVRFVNVRDGNGATPLHLAARQRRPECVHMLLDSGALVCASTGGYGCPGSTSLHLAARGGSLDCIRALLAWGADRLQRDSSG</sequence>
<feature type="repeat" description="ANK" evidence="3">
    <location>
        <begin position="166"/>
        <end position="198"/>
    </location>
</feature>
<keyword evidence="2 3" id="KW-0040">ANK repeat</keyword>
<feature type="repeat" description="ANK" evidence="3">
    <location>
        <begin position="46"/>
        <end position="78"/>
    </location>
</feature>
<protein>
    <submittedName>
        <fullName evidence="4">E3 ubiquitin-protein ligase xb3</fullName>
    </submittedName>
</protein>
<keyword evidence="1" id="KW-0677">Repeat</keyword>
<accession>A0A7J6WYH2</accession>
<dbReference type="Pfam" id="PF12796">
    <property type="entry name" value="Ank_2"/>
    <property type="match status" value="1"/>
</dbReference>
<dbReference type="PROSITE" id="PS50088">
    <property type="entry name" value="ANK_REPEAT"/>
    <property type="match status" value="3"/>
</dbReference>
<evidence type="ECO:0000313" key="5">
    <source>
        <dbReference type="Proteomes" id="UP000554482"/>
    </source>
</evidence>
<dbReference type="PANTHER" id="PTHR24198:SF165">
    <property type="entry name" value="ANKYRIN REPEAT-CONTAINING PROTEIN-RELATED"/>
    <property type="match status" value="1"/>
</dbReference>
<proteinExistence type="predicted"/>
<evidence type="ECO:0000256" key="3">
    <source>
        <dbReference type="PROSITE-ProRule" id="PRU00023"/>
    </source>
</evidence>
<dbReference type="SUPFAM" id="SSF48403">
    <property type="entry name" value="Ankyrin repeat"/>
    <property type="match status" value="1"/>
</dbReference>
<dbReference type="Proteomes" id="UP000554482">
    <property type="component" value="Unassembled WGS sequence"/>
</dbReference>
<evidence type="ECO:0000313" key="4">
    <source>
        <dbReference type="EMBL" id="KAF5202496.1"/>
    </source>
</evidence>
<dbReference type="Gene3D" id="1.25.40.20">
    <property type="entry name" value="Ankyrin repeat-containing domain"/>
    <property type="match status" value="2"/>
</dbReference>
<dbReference type="PROSITE" id="PS50297">
    <property type="entry name" value="ANK_REP_REGION"/>
    <property type="match status" value="3"/>
</dbReference>
<dbReference type="SMART" id="SM00248">
    <property type="entry name" value="ANK"/>
    <property type="match status" value="3"/>
</dbReference>
<dbReference type="InterPro" id="IPR036770">
    <property type="entry name" value="Ankyrin_rpt-contain_sf"/>
</dbReference>
<comment type="caution">
    <text evidence="4">The sequence shown here is derived from an EMBL/GenBank/DDBJ whole genome shotgun (WGS) entry which is preliminary data.</text>
</comment>
<reference evidence="4 5" key="1">
    <citation type="submission" date="2020-06" db="EMBL/GenBank/DDBJ databases">
        <title>Transcriptomic and genomic resources for Thalictrum thalictroides and T. hernandezii: Facilitating candidate gene discovery in an emerging model plant lineage.</title>
        <authorList>
            <person name="Arias T."/>
            <person name="Riano-Pachon D.M."/>
            <person name="Di Stilio V.S."/>
        </authorList>
    </citation>
    <scope>NUCLEOTIDE SEQUENCE [LARGE SCALE GENOMIC DNA]</scope>
    <source>
        <strain evidence="5">cv. WT478/WT964</strain>
        <tissue evidence="4">Leaves</tissue>
    </source>
</reference>
<dbReference type="AlphaFoldDB" id="A0A7J6WYH2"/>
<keyword evidence="5" id="KW-1185">Reference proteome</keyword>
<organism evidence="4 5">
    <name type="scientific">Thalictrum thalictroides</name>
    <name type="common">Rue-anemone</name>
    <name type="synonym">Anemone thalictroides</name>
    <dbReference type="NCBI Taxonomy" id="46969"/>
    <lineage>
        <taxon>Eukaryota</taxon>
        <taxon>Viridiplantae</taxon>
        <taxon>Streptophyta</taxon>
        <taxon>Embryophyta</taxon>
        <taxon>Tracheophyta</taxon>
        <taxon>Spermatophyta</taxon>
        <taxon>Magnoliopsida</taxon>
        <taxon>Ranunculales</taxon>
        <taxon>Ranunculaceae</taxon>
        <taxon>Thalictroideae</taxon>
        <taxon>Thalictrum</taxon>
    </lineage>
</organism>
<dbReference type="Pfam" id="PF00023">
    <property type="entry name" value="Ank"/>
    <property type="match status" value="1"/>
</dbReference>
<dbReference type="OrthoDB" id="194358at2759"/>
<gene>
    <name evidence="4" type="ORF">FRX31_007917</name>
</gene>
<feature type="repeat" description="ANK" evidence="3">
    <location>
        <begin position="203"/>
        <end position="235"/>
    </location>
</feature>
<evidence type="ECO:0000256" key="1">
    <source>
        <dbReference type="ARBA" id="ARBA00022737"/>
    </source>
</evidence>
<dbReference type="EMBL" id="JABWDY010008046">
    <property type="protein sequence ID" value="KAF5202496.1"/>
    <property type="molecule type" value="Genomic_DNA"/>
</dbReference>